<dbReference type="AlphaFoldDB" id="A0A6G1LII3"/>
<gene>
    <name evidence="2" type="ORF">EJ03DRAFT_217014</name>
</gene>
<dbReference type="OrthoDB" id="3452821at2759"/>
<dbReference type="InterPro" id="IPR037923">
    <property type="entry name" value="HTH-like"/>
</dbReference>
<protein>
    <submittedName>
        <fullName evidence="2">Uncharacterized protein</fullName>
    </submittedName>
</protein>
<organism evidence="2 3">
    <name type="scientific">Teratosphaeria nubilosa</name>
    <dbReference type="NCBI Taxonomy" id="161662"/>
    <lineage>
        <taxon>Eukaryota</taxon>
        <taxon>Fungi</taxon>
        <taxon>Dikarya</taxon>
        <taxon>Ascomycota</taxon>
        <taxon>Pezizomycotina</taxon>
        <taxon>Dothideomycetes</taxon>
        <taxon>Dothideomycetidae</taxon>
        <taxon>Mycosphaerellales</taxon>
        <taxon>Teratosphaeriaceae</taxon>
        <taxon>Teratosphaeria</taxon>
    </lineage>
</organism>
<evidence type="ECO:0000256" key="1">
    <source>
        <dbReference type="ARBA" id="ARBA00023125"/>
    </source>
</evidence>
<sequence>MAYTTATPTGVLLSNGCRITHGNGADIKKPFPNLVPDLTMHELCGQHKKGFSGQLGFIDFNTDIRLPRHIHMRADKSKFIYERIMTLHGMGLVEIAGEVFVVPPGSLVDCVGGVPHTWTACPAGVLLPDGMVSEGSFTMVYEYEEPTSFFPTASTEIIKNVGQYQALTENLDDIRFPKLSAQEVVRLCLIDRKLQFVSPKINLHLAYISLCTLTDFCNALRDLDCPYKAVAASDKAYAPKLATSLIDSIS</sequence>
<dbReference type="EMBL" id="ML995816">
    <property type="protein sequence ID" value="KAF2772228.1"/>
    <property type="molecule type" value="Genomic_DNA"/>
</dbReference>
<name>A0A6G1LII3_9PEZI</name>
<dbReference type="Proteomes" id="UP000799436">
    <property type="component" value="Unassembled WGS sequence"/>
</dbReference>
<evidence type="ECO:0000313" key="3">
    <source>
        <dbReference type="Proteomes" id="UP000799436"/>
    </source>
</evidence>
<keyword evidence="3" id="KW-1185">Reference proteome</keyword>
<proteinExistence type="predicted"/>
<reference evidence="2" key="1">
    <citation type="journal article" date="2020" name="Stud. Mycol.">
        <title>101 Dothideomycetes genomes: a test case for predicting lifestyles and emergence of pathogens.</title>
        <authorList>
            <person name="Haridas S."/>
            <person name="Albert R."/>
            <person name="Binder M."/>
            <person name="Bloem J."/>
            <person name="Labutti K."/>
            <person name="Salamov A."/>
            <person name="Andreopoulos B."/>
            <person name="Baker S."/>
            <person name="Barry K."/>
            <person name="Bills G."/>
            <person name="Bluhm B."/>
            <person name="Cannon C."/>
            <person name="Castanera R."/>
            <person name="Culley D."/>
            <person name="Daum C."/>
            <person name="Ezra D."/>
            <person name="Gonzalez J."/>
            <person name="Henrissat B."/>
            <person name="Kuo A."/>
            <person name="Liang C."/>
            <person name="Lipzen A."/>
            <person name="Lutzoni F."/>
            <person name="Magnuson J."/>
            <person name="Mondo S."/>
            <person name="Nolan M."/>
            <person name="Ohm R."/>
            <person name="Pangilinan J."/>
            <person name="Park H.-J."/>
            <person name="Ramirez L."/>
            <person name="Alfaro M."/>
            <person name="Sun H."/>
            <person name="Tritt A."/>
            <person name="Yoshinaga Y."/>
            <person name="Zwiers L.-H."/>
            <person name="Turgeon B."/>
            <person name="Goodwin S."/>
            <person name="Spatafora J."/>
            <person name="Crous P."/>
            <person name="Grigoriev I."/>
        </authorList>
    </citation>
    <scope>NUCLEOTIDE SEQUENCE</scope>
    <source>
        <strain evidence="2">CBS 116005</strain>
    </source>
</reference>
<accession>A0A6G1LII3</accession>
<evidence type="ECO:0000313" key="2">
    <source>
        <dbReference type="EMBL" id="KAF2772228.1"/>
    </source>
</evidence>
<keyword evidence="1" id="KW-0238">DNA-binding</keyword>
<dbReference type="GO" id="GO:0003677">
    <property type="term" value="F:DNA binding"/>
    <property type="evidence" value="ECO:0007669"/>
    <property type="project" value="UniProtKB-KW"/>
</dbReference>
<dbReference type="SUPFAM" id="SSF51215">
    <property type="entry name" value="Regulatory protein AraC"/>
    <property type="match status" value="1"/>
</dbReference>